<dbReference type="OrthoDB" id="8929028at2"/>
<dbReference type="Proteomes" id="UP000295680">
    <property type="component" value="Unassembled WGS sequence"/>
</dbReference>
<gene>
    <name evidence="3" type="ORF">EV192_11360</name>
</gene>
<protein>
    <submittedName>
        <fullName evidence="3">EAL domain-containing protein</fullName>
    </submittedName>
</protein>
<reference evidence="3 4" key="1">
    <citation type="submission" date="2019-03" db="EMBL/GenBank/DDBJ databases">
        <title>Genomic Encyclopedia of Type Strains, Phase IV (KMG-IV): sequencing the most valuable type-strain genomes for metagenomic binning, comparative biology and taxonomic classification.</title>
        <authorList>
            <person name="Goeker M."/>
        </authorList>
    </citation>
    <scope>NUCLEOTIDE SEQUENCE [LARGE SCALE GENOMIC DNA]</scope>
    <source>
        <strain evidence="3 4">DSM 45934</strain>
    </source>
</reference>
<evidence type="ECO:0000313" key="3">
    <source>
        <dbReference type="EMBL" id="TCO50683.1"/>
    </source>
</evidence>
<sequence length="257" mass="27464">MLKGQPTGFGDEWLGGEPDVDRDACGVDTGQPAPHGPAGPGHQVRSDPPEDVGSVTEFGAVAGMPADDEQGDGEVKEFGDRSPFLRIDLPEHQPLTSGLVGQVSEALDTYRFPANLLQLGMEETTMLDRNGSPRPELIAITGTGTRVVLNGFGDRVRRIRLLGDLPIVGVVTAPQLTPELTDHPAHATTKPMIQTLIELASTLKLQVTIPGVDTREQREKARKFGGTHHHGVLTGRPGPESVVADRVRATPHEVRAV</sequence>
<dbReference type="Gene3D" id="3.20.20.450">
    <property type="entry name" value="EAL domain"/>
    <property type="match status" value="1"/>
</dbReference>
<keyword evidence="4" id="KW-1185">Reference proteome</keyword>
<dbReference type="EMBL" id="SLWS01000013">
    <property type="protein sequence ID" value="TCO50683.1"/>
    <property type="molecule type" value="Genomic_DNA"/>
</dbReference>
<dbReference type="SUPFAM" id="SSF141868">
    <property type="entry name" value="EAL domain-like"/>
    <property type="match status" value="1"/>
</dbReference>
<organism evidence="3 4">
    <name type="scientific">Actinocrispum wychmicini</name>
    <dbReference type="NCBI Taxonomy" id="1213861"/>
    <lineage>
        <taxon>Bacteria</taxon>
        <taxon>Bacillati</taxon>
        <taxon>Actinomycetota</taxon>
        <taxon>Actinomycetes</taxon>
        <taxon>Pseudonocardiales</taxon>
        <taxon>Pseudonocardiaceae</taxon>
        <taxon>Actinocrispum</taxon>
    </lineage>
</organism>
<evidence type="ECO:0000256" key="1">
    <source>
        <dbReference type="SAM" id="MobiDB-lite"/>
    </source>
</evidence>
<evidence type="ECO:0000259" key="2">
    <source>
        <dbReference type="PROSITE" id="PS50883"/>
    </source>
</evidence>
<dbReference type="PROSITE" id="PS50883">
    <property type="entry name" value="EAL"/>
    <property type="match status" value="1"/>
</dbReference>
<dbReference type="RefSeq" id="WP_132124647.1">
    <property type="nucleotide sequence ID" value="NZ_SLWS01000013.1"/>
</dbReference>
<proteinExistence type="predicted"/>
<dbReference type="InterPro" id="IPR035919">
    <property type="entry name" value="EAL_sf"/>
</dbReference>
<feature type="region of interest" description="Disordered" evidence="1">
    <location>
        <begin position="1"/>
        <end position="54"/>
    </location>
</feature>
<comment type="caution">
    <text evidence="3">The sequence shown here is derived from an EMBL/GenBank/DDBJ whole genome shotgun (WGS) entry which is preliminary data.</text>
</comment>
<dbReference type="Pfam" id="PF00563">
    <property type="entry name" value="EAL"/>
    <property type="match status" value="1"/>
</dbReference>
<name>A0A4R2IY16_9PSEU</name>
<dbReference type="InterPro" id="IPR001633">
    <property type="entry name" value="EAL_dom"/>
</dbReference>
<dbReference type="AlphaFoldDB" id="A0A4R2IY16"/>
<feature type="domain" description="EAL" evidence="2">
    <location>
        <begin position="1"/>
        <end position="251"/>
    </location>
</feature>
<accession>A0A4R2IY16</accession>
<evidence type="ECO:0000313" key="4">
    <source>
        <dbReference type="Proteomes" id="UP000295680"/>
    </source>
</evidence>